<dbReference type="Proteomes" id="UP000214366">
    <property type="component" value="Segment"/>
</dbReference>
<proteinExistence type="predicted"/>
<reference evidence="1 2" key="5">
    <citation type="journal article" date="1998" name="Virus Res.">
        <title>Genetic organization of the HindIII-I region of the single-nucleocapsid nucleopolyhedrovirus of Buzura suppressaria.</title>
        <authorList>
            <person name="Hu Z.H."/>
            <person name="Arif B.M."/>
            <person name="Sun J.S."/>
            <person name="Chen X.W."/>
            <person name="Zuidema D."/>
            <person name="Goldbach R.W."/>
            <person name="Vlak J.M."/>
        </authorList>
    </citation>
    <scope>NUCLEOTIDE SEQUENCE [LARGE SCALE GENOMIC DNA]</scope>
    <source>
        <strain evidence="1">Hubei</strain>
    </source>
</reference>
<reference evidence="1 2" key="6">
    <citation type="journal article" date="2014" name="PLoS ONE">
        <title>Genome Sequence and Analysis of Buzura suppressaria Nucleopolyhedrovirus: A Group II Alphabaculovirus.</title>
        <authorList>
            <person name="Zhu Z."/>
            <person name="Yin F."/>
            <person name="Liu X."/>
            <person name="Hou D."/>
            <person name="Wang J."/>
            <person name="Zhang L."/>
            <person name="Arif B."/>
            <person name="Wang H."/>
            <person name="Deng F."/>
            <person name="Hu Z."/>
        </authorList>
    </citation>
    <scope>NUCLEOTIDE SEQUENCE [LARGE SCALE GENOMIC DNA]</scope>
    <source>
        <strain evidence="1">Hubei</strain>
    </source>
</reference>
<evidence type="ECO:0000313" key="1">
    <source>
        <dbReference type="EMBL" id="AHH82619.1"/>
    </source>
</evidence>
<reference evidence="1 2" key="2">
    <citation type="journal article" date="1997" name="Virus Res.">
        <title>Characterization of the ecdysteroid UDP-glucosyltransferase gene of a single nucleocapsid nucleopolyhedrovirus of Buzura suppressaria.</title>
        <authorList>
            <person name="Hu Z.H."/>
            <person name="Broer R."/>
            <person name="Westerlaken J."/>
            <person name="Martens J.W."/>
            <person name="Jin F."/>
            <person name="Jehle J.A."/>
            <person name="Wang L.M."/>
            <person name="Vlak J.M."/>
        </authorList>
    </citation>
    <scope>NUCLEOTIDE SEQUENCE [LARGE SCALE GENOMIC DNA]</scope>
    <source>
        <strain evidence="1">Hubei</strain>
    </source>
</reference>
<organism evidence="1 2">
    <name type="scientific">Buzura suppressaria nuclear polyhedrosis virus</name>
    <name type="common">BsNPV</name>
    <dbReference type="NCBI Taxonomy" id="74320"/>
    <lineage>
        <taxon>Viruses</taxon>
        <taxon>Viruses incertae sedis</taxon>
        <taxon>Naldaviricetes</taxon>
        <taxon>Lefavirales</taxon>
        <taxon>Baculoviridae</taxon>
        <taxon>Alphabaculovirus</taxon>
        <taxon>Alphabaculovirus busuppressariae</taxon>
    </lineage>
</organism>
<dbReference type="GeneID" id="18266950"/>
<reference evidence="1 2" key="4">
    <citation type="journal article" date="1998" name="J. Gen. Virol.">
        <title>Distinct gene arrangement in the Buzura suppressaria single-nucleocapsid nucleopolyhedrovirus genome.</title>
        <authorList>
            <person name="Hu Z.H."/>
            <person name="Arif B.M."/>
            <person name="Jin F."/>
            <person name="Martens J.W."/>
            <person name="Chen X.W."/>
            <person name="Sun J.S."/>
            <person name="Zuidema D."/>
            <person name="Goldbach R.W."/>
            <person name="Vlak J.M."/>
        </authorList>
    </citation>
    <scope>NUCLEOTIDE SEQUENCE [LARGE SCALE GENOMIC DNA]</scope>
    <source>
        <strain evidence="1">Hubei</strain>
    </source>
</reference>
<dbReference type="KEGG" id="vg:18266950"/>
<reference evidence="1 2" key="3">
    <citation type="journal article" date="1998" name="J. Gen. Virol.">
        <title>The single-nucleocapsid nucleopolyhedrovirus of Buzura suppressaria encodes a P10 protein.</title>
        <authorList>
            <person name="van Oers M.M."/>
            <person name="Hu Z."/>
            <person name="Arif B.M."/>
            <person name="van Strien E.A."/>
            <person name="van Lent J.W."/>
            <person name="Vlak J.M."/>
        </authorList>
    </citation>
    <scope>NUCLEOTIDE SEQUENCE [LARGE SCALE GENOMIC DNA]</scope>
    <source>
        <strain evidence="1">Hubei</strain>
    </source>
</reference>
<protein>
    <submittedName>
        <fullName evidence="1">ORF-30</fullName>
    </submittedName>
</protein>
<name>W5VL02_NPVBS</name>
<reference evidence="1 2" key="1">
    <citation type="journal article" date="1993" name="J. Gen. Virol.">
        <title>Nucleotide sequence of the Buzura suppressaria single nucleocapsid nuclear polyhedrosis virus polyhedrin gene.</title>
        <authorList>
            <person name="Hu Z.H."/>
            <person name="Liu M.F."/>
            <person name="Jin F."/>
            <person name="Wang Z.X."/>
            <person name="Liu X.Y."/>
            <person name="Li M.J."/>
            <person name="Liang B.F."/>
            <person name="Xie T.E."/>
        </authorList>
    </citation>
    <scope>NUCLEOTIDE SEQUENCE [LARGE SCALE GENOMIC DNA]</scope>
    <source>
        <strain evidence="1">Hubei</strain>
    </source>
</reference>
<organismHost>
    <name type="scientific">Lepidoptera</name>
    <name type="common">moths &amp; butterflies</name>
    <dbReference type="NCBI Taxonomy" id="7088"/>
</organismHost>
<dbReference type="RefSeq" id="YP_009001807.1">
    <property type="nucleotide sequence ID" value="NC_023442.1"/>
</dbReference>
<sequence length="139" mass="17363">MCLFDLLVYRYYYYYEHMIKSITRWYKNAVGVYFYYLFRSHLFDNMFVLKYNGKCRITVRSVNDEDYFDFVEIRKFSSNHFKSDEFKKHIGRVSKTYVKKRYIKLCETLLYLYCFENTDNIIEFIYNNVHLNHCKNKCY</sequence>
<accession>W5VL02</accession>
<dbReference type="EMBL" id="KF611977">
    <property type="protein sequence ID" value="AHH82619.1"/>
    <property type="molecule type" value="Genomic_DNA"/>
</dbReference>
<evidence type="ECO:0000313" key="2">
    <source>
        <dbReference type="Proteomes" id="UP000214366"/>
    </source>
</evidence>
<keyword evidence="2" id="KW-1185">Reference proteome</keyword>